<comment type="caution">
    <text evidence="1">The sequence shown here is derived from an EMBL/GenBank/DDBJ whole genome shotgun (WGS) entry which is preliminary data.</text>
</comment>
<evidence type="ECO:0000313" key="1">
    <source>
        <dbReference type="EMBL" id="SOR60856.1"/>
    </source>
</evidence>
<dbReference type="Proteomes" id="UP000234460">
    <property type="component" value="Chromosome LMANV2"/>
</dbReference>
<evidence type="ECO:0000313" key="2">
    <source>
        <dbReference type="Proteomes" id="UP000234460"/>
    </source>
</evidence>
<accession>A0AAQ1NWH3</accession>
<proteinExistence type="predicted"/>
<organism evidence="1 2">
    <name type="scientific">Leptospira interrogans serovar Manilae</name>
    <dbReference type="NCBI Taxonomy" id="214675"/>
    <lineage>
        <taxon>Bacteria</taxon>
        <taxon>Pseudomonadati</taxon>
        <taxon>Spirochaetota</taxon>
        <taxon>Spirochaetia</taxon>
        <taxon>Leptospirales</taxon>
        <taxon>Leptospiraceae</taxon>
        <taxon>Leptospira</taxon>
    </lineage>
</organism>
<sequence length="54" mass="6476">MGVFKHLNCGAIHLSGHQDRYHHSKQDFHFLFVPNYIGLFHPVRFNLFLYSYIL</sequence>
<gene>
    <name evidence="1" type="ORF">LMANV2_220025</name>
</gene>
<dbReference type="AlphaFoldDB" id="A0AAQ1NWH3"/>
<dbReference type="EMBL" id="OEJX01000015">
    <property type="protein sequence ID" value="SOR60856.1"/>
    <property type="molecule type" value="Genomic_DNA"/>
</dbReference>
<reference evidence="1 2" key="1">
    <citation type="submission" date="2017-11" db="EMBL/GenBank/DDBJ databases">
        <authorList>
            <person name="Lechat P."/>
        </authorList>
    </citation>
    <scope>NUCLEOTIDE SEQUENCE [LARGE SCALE GENOMIC DNA]</scope>
    <source>
        <strain evidence="1">L495</strain>
    </source>
</reference>
<protein>
    <submittedName>
        <fullName evidence="1">Uncharacterized protein</fullName>
    </submittedName>
</protein>
<name>A0AAQ1NWH3_LEPIR</name>